<reference evidence="14 15" key="1">
    <citation type="journal article" date="2014" name="Nat. Commun.">
        <title>Klebsormidium flaccidum genome reveals primary factors for plant terrestrial adaptation.</title>
        <authorList>
            <person name="Hori K."/>
            <person name="Maruyama F."/>
            <person name="Fujisawa T."/>
            <person name="Togashi T."/>
            <person name="Yamamoto N."/>
            <person name="Seo M."/>
            <person name="Sato S."/>
            <person name="Yamada T."/>
            <person name="Mori H."/>
            <person name="Tajima N."/>
            <person name="Moriyama T."/>
            <person name="Ikeuchi M."/>
            <person name="Watanabe M."/>
            <person name="Wada H."/>
            <person name="Kobayashi K."/>
            <person name="Saito M."/>
            <person name="Masuda T."/>
            <person name="Sasaki-Sekimoto Y."/>
            <person name="Mashiguchi K."/>
            <person name="Awai K."/>
            <person name="Shimojima M."/>
            <person name="Masuda S."/>
            <person name="Iwai M."/>
            <person name="Nobusawa T."/>
            <person name="Narise T."/>
            <person name="Kondo S."/>
            <person name="Saito H."/>
            <person name="Sato R."/>
            <person name="Murakawa M."/>
            <person name="Ihara Y."/>
            <person name="Oshima-Yamada Y."/>
            <person name="Ohtaka K."/>
            <person name="Satoh M."/>
            <person name="Sonobe K."/>
            <person name="Ishii M."/>
            <person name="Ohtani R."/>
            <person name="Kanamori-Sato M."/>
            <person name="Honoki R."/>
            <person name="Miyazaki D."/>
            <person name="Mochizuki H."/>
            <person name="Umetsu J."/>
            <person name="Higashi K."/>
            <person name="Shibata D."/>
            <person name="Kamiya Y."/>
            <person name="Sato N."/>
            <person name="Nakamura Y."/>
            <person name="Tabata S."/>
            <person name="Ida S."/>
            <person name="Kurokawa K."/>
            <person name="Ohta H."/>
        </authorList>
    </citation>
    <scope>NUCLEOTIDE SEQUENCE [LARGE SCALE GENOMIC DNA]</scope>
    <source>
        <strain evidence="14 15">NIES-2285</strain>
    </source>
</reference>
<feature type="domain" description="UBC core" evidence="13">
    <location>
        <begin position="6"/>
        <end position="163"/>
    </location>
</feature>
<name>A0A1Y1HJC5_KLENI</name>
<evidence type="ECO:0000256" key="12">
    <source>
        <dbReference type="SAM" id="Phobius"/>
    </source>
</evidence>
<keyword evidence="4 12" id="KW-0812">Transmembrane</keyword>
<feature type="compositionally biased region" description="Basic and acidic residues" evidence="11">
    <location>
        <begin position="164"/>
        <end position="181"/>
    </location>
</feature>
<dbReference type="GO" id="GO:0005789">
    <property type="term" value="C:endoplasmic reticulum membrane"/>
    <property type="evidence" value="ECO:0007669"/>
    <property type="project" value="UniProtKB-SubCell"/>
</dbReference>
<dbReference type="EC" id="2.3.2.23" evidence="2"/>
<accession>A0A1Y1HJC5</accession>
<feature type="region of interest" description="Disordered" evidence="11">
    <location>
        <begin position="164"/>
        <end position="197"/>
    </location>
</feature>
<protein>
    <recommendedName>
        <fullName evidence="2">E2 ubiquitin-conjugating enzyme</fullName>
        <ecNumber evidence="2">2.3.2.23</ecNumber>
    </recommendedName>
</protein>
<evidence type="ECO:0000256" key="2">
    <source>
        <dbReference type="ARBA" id="ARBA00012486"/>
    </source>
</evidence>
<dbReference type="InterPro" id="IPR050113">
    <property type="entry name" value="Ub_conjugating_enzyme"/>
</dbReference>
<evidence type="ECO:0000256" key="4">
    <source>
        <dbReference type="ARBA" id="ARBA00022692"/>
    </source>
</evidence>
<evidence type="ECO:0000256" key="6">
    <source>
        <dbReference type="ARBA" id="ARBA00022786"/>
    </source>
</evidence>
<keyword evidence="8" id="KW-0067">ATP-binding</keyword>
<dbReference type="GO" id="GO:0061631">
    <property type="term" value="F:ubiquitin conjugating enzyme activity"/>
    <property type="evidence" value="ECO:0007669"/>
    <property type="project" value="UniProtKB-EC"/>
</dbReference>
<evidence type="ECO:0000256" key="8">
    <source>
        <dbReference type="ARBA" id="ARBA00022840"/>
    </source>
</evidence>
<feature type="transmembrane region" description="Helical" evidence="12">
    <location>
        <begin position="200"/>
        <end position="221"/>
    </location>
</feature>
<dbReference type="GO" id="GO:0005524">
    <property type="term" value="F:ATP binding"/>
    <property type="evidence" value="ECO:0007669"/>
    <property type="project" value="UniProtKB-KW"/>
</dbReference>
<feature type="compositionally biased region" description="Polar residues" evidence="11">
    <location>
        <begin position="182"/>
        <end position="193"/>
    </location>
</feature>
<dbReference type="OMA" id="GWSVATI"/>
<evidence type="ECO:0000313" key="14">
    <source>
        <dbReference type="EMBL" id="GAQ77662.1"/>
    </source>
</evidence>
<dbReference type="InterPro" id="IPR000608">
    <property type="entry name" value="UBC"/>
</dbReference>
<dbReference type="Proteomes" id="UP000054558">
    <property type="component" value="Unassembled WGS sequence"/>
</dbReference>
<evidence type="ECO:0000259" key="13">
    <source>
        <dbReference type="PROSITE" id="PS50127"/>
    </source>
</evidence>
<dbReference type="PROSITE" id="PS50127">
    <property type="entry name" value="UBC_2"/>
    <property type="match status" value="1"/>
</dbReference>
<gene>
    <name evidence="14" type="ORF">KFL_000020240</name>
</gene>
<proteinExistence type="predicted"/>
<evidence type="ECO:0000256" key="10">
    <source>
        <dbReference type="ARBA" id="ARBA00023136"/>
    </source>
</evidence>
<keyword evidence="6" id="KW-0833">Ubl conjugation pathway</keyword>
<keyword evidence="9 12" id="KW-1133">Transmembrane helix</keyword>
<dbReference type="STRING" id="105231.A0A1Y1HJC5"/>
<dbReference type="SMART" id="SM00212">
    <property type="entry name" value="UBCc"/>
    <property type="match status" value="1"/>
</dbReference>
<dbReference type="SUPFAM" id="SSF54495">
    <property type="entry name" value="UBC-like"/>
    <property type="match status" value="1"/>
</dbReference>
<evidence type="ECO:0000313" key="15">
    <source>
        <dbReference type="Proteomes" id="UP000054558"/>
    </source>
</evidence>
<keyword evidence="7" id="KW-0256">Endoplasmic reticulum</keyword>
<evidence type="ECO:0000256" key="9">
    <source>
        <dbReference type="ARBA" id="ARBA00022989"/>
    </source>
</evidence>
<evidence type="ECO:0000256" key="7">
    <source>
        <dbReference type="ARBA" id="ARBA00022824"/>
    </source>
</evidence>
<dbReference type="OrthoDB" id="1158011at2759"/>
<keyword evidence="10 12" id="KW-0472">Membrane</keyword>
<evidence type="ECO:0000256" key="5">
    <source>
        <dbReference type="ARBA" id="ARBA00022741"/>
    </source>
</evidence>
<dbReference type="FunFam" id="3.10.110.10:FF:000023">
    <property type="entry name" value="Ubiquitin-conjugating enzyme E2 J2"/>
    <property type="match status" value="1"/>
</dbReference>
<sequence length="230" mass="25609">MAADKGCIRRLQKEFKQLCKEPPPNIKAKPSPDQILEWHYVLEGSAGTAFEGGVYWGKVIFPKDYPFKAPSIRMVTPNGRFAPNAKICMSMTDFHPETWNPMWSVASILTGLLSFMNDDVLTSGSVSSTAAEKKQLAAVSLEWNLKSPIFKKLFPEYVEESERRKERQRAEELRERSRKESGQSGTQQGAPQDSRSKQGLPLWAGAAIGCVLLGIILLPVLTLDFAPPVK</sequence>
<evidence type="ECO:0000256" key="3">
    <source>
        <dbReference type="ARBA" id="ARBA00022679"/>
    </source>
</evidence>
<dbReference type="InterPro" id="IPR016135">
    <property type="entry name" value="UBQ-conjugating_enzyme/RWD"/>
</dbReference>
<keyword evidence="15" id="KW-1185">Reference proteome</keyword>
<dbReference type="Pfam" id="PF00179">
    <property type="entry name" value="UQ_con"/>
    <property type="match status" value="1"/>
</dbReference>
<evidence type="ECO:0000256" key="11">
    <source>
        <dbReference type="SAM" id="MobiDB-lite"/>
    </source>
</evidence>
<dbReference type="CDD" id="cd23799">
    <property type="entry name" value="UBCc_UBE2J"/>
    <property type="match status" value="1"/>
</dbReference>
<dbReference type="EMBL" id="DF236951">
    <property type="protein sequence ID" value="GAQ77662.1"/>
    <property type="molecule type" value="Genomic_DNA"/>
</dbReference>
<evidence type="ECO:0000256" key="1">
    <source>
        <dbReference type="ARBA" id="ARBA00004586"/>
    </source>
</evidence>
<keyword evidence="3" id="KW-0808">Transferase</keyword>
<dbReference type="Gene3D" id="3.10.110.10">
    <property type="entry name" value="Ubiquitin Conjugating Enzyme"/>
    <property type="match status" value="1"/>
</dbReference>
<dbReference type="AlphaFoldDB" id="A0A1Y1HJC5"/>
<comment type="subcellular location">
    <subcellularLocation>
        <location evidence="1">Endoplasmic reticulum membrane</location>
    </subcellularLocation>
</comment>
<dbReference type="PANTHER" id="PTHR24067">
    <property type="entry name" value="UBIQUITIN-CONJUGATING ENZYME E2"/>
    <property type="match status" value="1"/>
</dbReference>
<organism evidence="14 15">
    <name type="scientific">Klebsormidium nitens</name>
    <name type="common">Green alga</name>
    <name type="synonym">Ulothrix nitens</name>
    <dbReference type="NCBI Taxonomy" id="105231"/>
    <lineage>
        <taxon>Eukaryota</taxon>
        <taxon>Viridiplantae</taxon>
        <taxon>Streptophyta</taxon>
        <taxon>Klebsormidiophyceae</taxon>
        <taxon>Klebsormidiales</taxon>
        <taxon>Klebsormidiaceae</taxon>
        <taxon>Klebsormidium</taxon>
    </lineage>
</organism>
<keyword evidence="5" id="KW-0547">Nucleotide-binding</keyword>